<organism evidence="2">
    <name type="scientific">freshwater metagenome</name>
    <dbReference type="NCBI Taxonomy" id="449393"/>
    <lineage>
        <taxon>unclassified sequences</taxon>
        <taxon>metagenomes</taxon>
        <taxon>ecological metagenomes</taxon>
    </lineage>
</organism>
<name>A0A6J7HZP2_9ZZZZ</name>
<dbReference type="Gene3D" id="3.10.129.10">
    <property type="entry name" value="Hotdog Thioesterase"/>
    <property type="match status" value="1"/>
</dbReference>
<dbReference type="SUPFAM" id="SSF54637">
    <property type="entry name" value="Thioesterase/thiol ester dehydrase-isomerase"/>
    <property type="match status" value="1"/>
</dbReference>
<dbReference type="EMBL" id="CAFBMK010000121">
    <property type="protein sequence ID" value="CAB4923998.1"/>
    <property type="molecule type" value="Genomic_DNA"/>
</dbReference>
<proteinExistence type="predicted"/>
<dbReference type="PANTHER" id="PTHR43841">
    <property type="entry name" value="3-HYDROXYACYL-THIOESTER DEHYDRATASE HTDX-RELATED"/>
    <property type="match status" value="1"/>
</dbReference>
<reference evidence="2" key="1">
    <citation type="submission" date="2020-05" db="EMBL/GenBank/DDBJ databases">
        <authorList>
            <person name="Chiriac C."/>
            <person name="Salcher M."/>
            <person name="Ghai R."/>
            <person name="Kavagutti S V."/>
        </authorList>
    </citation>
    <scope>NUCLEOTIDE SEQUENCE</scope>
</reference>
<dbReference type="PANTHER" id="PTHR43841:SF3">
    <property type="entry name" value="(3R)-HYDROXYACYL-ACP DEHYDRATASE SUBUNIT HADB"/>
    <property type="match status" value="1"/>
</dbReference>
<protein>
    <submittedName>
        <fullName evidence="2">Unannotated protein</fullName>
    </submittedName>
</protein>
<evidence type="ECO:0000313" key="2">
    <source>
        <dbReference type="EMBL" id="CAB4923998.1"/>
    </source>
</evidence>
<dbReference type="GO" id="GO:0004312">
    <property type="term" value="F:fatty acid synthase activity"/>
    <property type="evidence" value="ECO:0007669"/>
    <property type="project" value="InterPro"/>
</dbReference>
<dbReference type="GO" id="GO:0006633">
    <property type="term" value="P:fatty acid biosynthetic process"/>
    <property type="evidence" value="ECO:0007669"/>
    <property type="project" value="InterPro"/>
</dbReference>
<dbReference type="Pfam" id="PF01575">
    <property type="entry name" value="MaoC_dehydratas"/>
    <property type="match status" value="1"/>
</dbReference>
<dbReference type="InterPro" id="IPR002539">
    <property type="entry name" value="MaoC-like_dom"/>
</dbReference>
<feature type="domain" description="MaoC-like" evidence="1">
    <location>
        <begin position="26"/>
        <end position="126"/>
    </location>
</feature>
<dbReference type="GO" id="GO:0005835">
    <property type="term" value="C:fatty acid synthase complex"/>
    <property type="evidence" value="ECO:0007669"/>
    <property type="project" value="InterPro"/>
</dbReference>
<dbReference type="InterPro" id="IPR029069">
    <property type="entry name" value="HotDog_dom_sf"/>
</dbReference>
<gene>
    <name evidence="2" type="ORF">UFOPK3564_02000</name>
</gene>
<dbReference type="AlphaFoldDB" id="A0A6J7HZP2"/>
<sequence>MSDDATTPETPEAVRWEAGAALPELAVTPDKYLTVRYAGASGDFNPIHVDEEFAQQVGLPGRILHGLWTMAQVARAATEAVGGDEAPGSLRRLEVAFRGMAVPEHPVVVTGEIKAVEDGLATLSLTARQGKARVVRGGRAVVRVPEAN</sequence>
<dbReference type="PRINTS" id="PR01483">
    <property type="entry name" value="FASYNTHASE"/>
</dbReference>
<evidence type="ECO:0000259" key="1">
    <source>
        <dbReference type="Pfam" id="PF01575"/>
    </source>
</evidence>
<accession>A0A6J7HZP2</accession>
<dbReference type="InterPro" id="IPR003965">
    <property type="entry name" value="Fatty_acid_synthase"/>
</dbReference>